<dbReference type="InterPro" id="IPR002130">
    <property type="entry name" value="Cyclophilin-type_PPIase_dom"/>
</dbReference>
<dbReference type="STRING" id="1300342.I596_2236"/>
<dbReference type="GO" id="GO:0003755">
    <property type="term" value="F:peptidyl-prolyl cis-trans isomerase activity"/>
    <property type="evidence" value="ECO:0007669"/>
    <property type="project" value="UniProtKB-KW"/>
</dbReference>
<evidence type="ECO:0000256" key="4">
    <source>
        <dbReference type="SAM" id="SignalP"/>
    </source>
</evidence>
<name>A0A160DUS4_9GAMM</name>
<feature type="chain" id="PRO_5007813683" description="peptidylprolyl isomerase" evidence="4">
    <location>
        <begin position="19"/>
        <end position="302"/>
    </location>
</feature>
<evidence type="ECO:0000256" key="3">
    <source>
        <dbReference type="ARBA" id="ARBA00023235"/>
    </source>
</evidence>
<evidence type="ECO:0000256" key="1">
    <source>
        <dbReference type="ARBA" id="ARBA00013194"/>
    </source>
</evidence>
<dbReference type="RefSeq" id="WP_067647417.1">
    <property type="nucleotide sequence ID" value="NZ_CP015249.1"/>
</dbReference>
<dbReference type="EMBL" id="CP015249">
    <property type="protein sequence ID" value="ANB18248.1"/>
    <property type="molecule type" value="Genomic_DNA"/>
</dbReference>
<proteinExistence type="predicted"/>
<evidence type="ECO:0000259" key="5">
    <source>
        <dbReference type="PROSITE" id="PS50072"/>
    </source>
</evidence>
<keyword evidence="2" id="KW-0697">Rotamase</keyword>
<evidence type="ECO:0000313" key="7">
    <source>
        <dbReference type="Proteomes" id="UP000076830"/>
    </source>
</evidence>
<dbReference type="Pfam" id="PF00160">
    <property type="entry name" value="Pro_isomerase"/>
    <property type="match status" value="1"/>
</dbReference>
<dbReference type="InterPro" id="IPR029000">
    <property type="entry name" value="Cyclophilin-like_dom_sf"/>
</dbReference>
<dbReference type="PROSITE" id="PS50072">
    <property type="entry name" value="CSA_PPIASE_2"/>
    <property type="match status" value="1"/>
</dbReference>
<protein>
    <recommendedName>
        <fullName evidence="1">peptidylprolyl isomerase</fullName>
        <ecNumber evidence="1">5.2.1.8</ecNumber>
    </recommendedName>
</protein>
<organism evidence="6 7">
    <name type="scientific">Dokdonella koreensis DS-123</name>
    <dbReference type="NCBI Taxonomy" id="1300342"/>
    <lineage>
        <taxon>Bacteria</taxon>
        <taxon>Pseudomonadati</taxon>
        <taxon>Pseudomonadota</taxon>
        <taxon>Gammaproteobacteria</taxon>
        <taxon>Lysobacterales</taxon>
        <taxon>Rhodanobacteraceae</taxon>
        <taxon>Dokdonella</taxon>
    </lineage>
</organism>
<dbReference type="OrthoDB" id="9807797at2"/>
<dbReference type="PANTHER" id="PTHR43246">
    <property type="entry name" value="PEPTIDYL-PROLYL CIS-TRANS ISOMERASE CYP38, CHLOROPLASTIC"/>
    <property type="match status" value="1"/>
</dbReference>
<gene>
    <name evidence="6" type="ORF">I596_2236</name>
</gene>
<accession>A0A160DUS4</accession>
<dbReference type="KEGG" id="dko:I596_2236"/>
<dbReference type="PATRIC" id="fig|1300342.3.peg.2180"/>
<evidence type="ECO:0000256" key="2">
    <source>
        <dbReference type="ARBA" id="ARBA00023110"/>
    </source>
</evidence>
<keyword evidence="4" id="KW-0732">Signal</keyword>
<dbReference type="EC" id="5.2.1.8" evidence="1"/>
<dbReference type="Gene3D" id="2.40.100.10">
    <property type="entry name" value="Cyclophilin-like"/>
    <property type="match status" value="1"/>
</dbReference>
<feature type="signal peptide" evidence="4">
    <location>
        <begin position="1"/>
        <end position="18"/>
    </location>
</feature>
<dbReference type="Proteomes" id="UP000076830">
    <property type="component" value="Chromosome"/>
</dbReference>
<evidence type="ECO:0000313" key="6">
    <source>
        <dbReference type="EMBL" id="ANB18248.1"/>
    </source>
</evidence>
<keyword evidence="7" id="KW-1185">Reference proteome</keyword>
<sequence length="302" mass="32699">MRMLPLLTALLLAAPATAAETPPPRTMQQVIADAKPGDWRALAPEDTLYLDLPGGRVVIELAPAFAPLHAGNIRTLVRQRYFDGLAILRVQDNFVTQWGDPDAEDAAKARSHGKALRRVAPEFTRAAAGLPFTRLPDGDVYAPEAGFSAGFPAGRDPASGQAWLAHCYGMVGAGRDNAPDSGSGAELYVVIGHAPRQLDRNIALVGRVVQGMELLAALPRGTGPLGFYEKPEQRLAIRSVRLAADLPEDQRLPLEALRTDTATFTTLVEARRNRRDDWYLAPAGKIELCNVPLPVRRRPDPA</sequence>
<dbReference type="InterPro" id="IPR044665">
    <property type="entry name" value="E_coli_cyclophilin_A-like"/>
</dbReference>
<dbReference type="AlphaFoldDB" id="A0A160DUS4"/>
<reference evidence="6 7" key="1">
    <citation type="submission" date="2016-04" db="EMBL/GenBank/DDBJ databases">
        <title>Complete genome sequence of Dokdonella koreensis DS-123T.</title>
        <authorList>
            <person name="Kim J.F."/>
            <person name="Lee H."/>
            <person name="Kwak M.-J."/>
        </authorList>
    </citation>
    <scope>NUCLEOTIDE SEQUENCE [LARGE SCALE GENOMIC DNA]</scope>
    <source>
        <strain evidence="6 7">DS-123</strain>
    </source>
</reference>
<feature type="domain" description="PPIase cyclophilin-type" evidence="5">
    <location>
        <begin position="46"/>
        <end position="242"/>
    </location>
</feature>
<dbReference type="SUPFAM" id="SSF50891">
    <property type="entry name" value="Cyclophilin-like"/>
    <property type="match status" value="1"/>
</dbReference>
<keyword evidence="3 6" id="KW-0413">Isomerase</keyword>